<evidence type="ECO:0000313" key="3">
    <source>
        <dbReference type="EMBL" id="KXU12579.1"/>
    </source>
</evidence>
<feature type="transmembrane region" description="Helical" evidence="1">
    <location>
        <begin position="34"/>
        <end position="51"/>
    </location>
</feature>
<dbReference type="Proteomes" id="UP000072578">
    <property type="component" value="Unassembled WGS sequence"/>
</dbReference>
<proteinExistence type="predicted"/>
<reference evidence="3 5" key="2">
    <citation type="submission" date="2016-01" db="EMBL/GenBank/DDBJ databases">
        <title>Highly variable Streptococcus oralis are common among viridans streptococci isolated from primates.</title>
        <authorList>
            <person name="Denapaite D."/>
            <person name="Rieger M."/>
            <person name="Koendgen S."/>
            <person name="Brueckner R."/>
            <person name="Ochigava I."/>
            <person name="Kappeler P."/>
            <person name="Maetz-Rensing K."/>
            <person name="Leendertz F."/>
            <person name="Hakenbeck R."/>
        </authorList>
    </citation>
    <scope>NUCLEOTIDE SEQUENCE [LARGE SCALE GENOMIC DNA]</scope>
    <source>
        <strain evidence="3 5">DD18</strain>
    </source>
</reference>
<dbReference type="AlphaFoldDB" id="A0A0F3HR50"/>
<evidence type="ECO:0000256" key="1">
    <source>
        <dbReference type="SAM" id="Phobius"/>
    </source>
</evidence>
<feature type="transmembrane region" description="Helical" evidence="1">
    <location>
        <begin position="7"/>
        <end position="28"/>
    </location>
</feature>
<evidence type="ECO:0000313" key="4">
    <source>
        <dbReference type="Proteomes" id="UP000033405"/>
    </source>
</evidence>
<sequence>MKNLKNVMGAFLIIFGVLCILGDLNVITFNVEKYFQTELFVPMLILMMSYLDSGKDKV</sequence>
<keyword evidence="1" id="KW-1133">Transmembrane helix</keyword>
<reference evidence="2 4" key="1">
    <citation type="submission" date="2015-02" db="EMBL/GenBank/DDBJ databases">
        <title>Evolution of amylase-binding proteins of oral streptococcal species.</title>
        <authorList>
            <person name="Haase E.M."/>
        </authorList>
    </citation>
    <scope>NUCLEOTIDE SEQUENCE [LARGE SCALE GENOMIC DNA]</scope>
    <source>
        <strain evidence="2 4">UC6950A</strain>
    </source>
</reference>
<keyword evidence="1" id="KW-0812">Transmembrane</keyword>
<organism evidence="2 4">
    <name type="scientific">Streptococcus infantis</name>
    <dbReference type="NCBI Taxonomy" id="68892"/>
    <lineage>
        <taxon>Bacteria</taxon>
        <taxon>Bacillati</taxon>
        <taxon>Bacillota</taxon>
        <taxon>Bacilli</taxon>
        <taxon>Lactobacillales</taxon>
        <taxon>Streptococcaceae</taxon>
        <taxon>Streptococcus</taxon>
    </lineage>
</organism>
<dbReference type="EMBL" id="JYOV01000003">
    <property type="protein sequence ID" value="KJU95413.1"/>
    <property type="molecule type" value="Genomic_DNA"/>
</dbReference>
<keyword evidence="1" id="KW-0472">Membrane</keyword>
<evidence type="ECO:0000313" key="5">
    <source>
        <dbReference type="Proteomes" id="UP000072578"/>
    </source>
</evidence>
<dbReference type="Proteomes" id="UP000033405">
    <property type="component" value="Unassembled WGS sequence"/>
</dbReference>
<protein>
    <submittedName>
        <fullName evidence="2">Uncharacterized protein</fullName>
    </submittedName>
</protein>
<evidence type="ECO:0000313" key="2">
    <source>
        <dbReference type="EMBL" id="KJU95413.1"/>
    </source>
</evidence>
<dbReference type="EMBL" id="LQZF01000145">
    <property type="protein sequence ID" value="KXU12579.1"/>
    <property type="molecule type" value="Genomic_DNA"/>
</dbReference>
<gene>
    <name evidence="3" type="ORF">SINDD18_01517</name>
    <name evidence="2" type="ORF">TZ96_00171</name>
</gene>
<comment type="caution">
    <text evidence="2">The sequence shown here is derived from an EMBL/GenBank/DDBJ whole genome shotgun (WGS) entry which is preliminary data.</text>
</comment>
<accession>A0A0F3HR50</accession>
<dbReference type="RefSeq" id="WP_186822188.1">
    <property type="nucleotide sequence ID" value="NZ_JYOV01000003.1"/>
</dbReference>
<accession>A0A139RCT9</accession>
<name>A0A0F3HR50_9STRE</name>
<dbReference type="PATRIC" id="fig|28037.218.peg.165"/>